<sequence>MARTNNEATNTEKMRQHQLMKRMSAKPSGVHEEMDLAVCSDVIGFEQTLALNASSKFAKIREILEANPTDKSLVSDVDRQLILKISFKNPVTLTFISFRADVPPKPNPDTAGDGGGGGDDDDISPPSIIRIYSNKEDMDFDEVDRLEPSQTFELSKEQLSGQRLVLRGSRFQRCSSIQIFVEDNHGDTEQTFLNRVSLIGRSADSYHSSYR</sequence>
<dbReference type="STRING" id="1169540.A0A0G4GRY9"/>
<feature type="domain" description="PITH" evidence="3">
    <location>
        <begin position="28"/>
        <end position="211"/>
    </location>
</feature>
<dbReference type="VEuPathDB" id="CryptoDB:Vbra_18530"/>
<dbReference type="PANTHER" id="PTHR12175">
    <property type="entry name" value="AD039 HT014 THIOREDOXIN FAMILY TRP26"/>
    <property type="match status" value="1"/>
</dbReference>
<dbReference type="Pfam" id="PF06201">
    <property type="entry name" value="PITH"/>
    <property type="match status" value="1"/>
</dbReference>
<evidence type="ECO:0000313" key="5">
    <source>
        <dbReference type="Proteomes" id="UP000041254"/>
    </source>
</evidence>
<organism evidence="4 5">
    <name type="scientific">Vitrella brassicaformis (strain CCMP3155)</name>
    <dbReference type="NCBI Taxonomy" id="1169540"/>
    <lineage>
        <taxon>Eukaryota</taxon>
        <taxon>Sar</taxon>
        <taxon>Alveolata</taxon>
        <taxon>Colpodellida</taxon>
        <taxon>Vitrellaceae</taxon>
        <taxon>Vitrella</taxon>
    </lineage>
</organism>
<dbReference type="InterPro" id="IPR045099">
    <property type="entry name" value="PITH1-like"/>
</dbReference>
<gene>
    <name evidence="4" type="ORF">Vbra_18530</name>
</gene>
<dbReference type="PROSITE" id="PS51532">
    <property type="entry name" value="PITH"/>
    <property type="match status" value="1"/>
</dbReference>
<evidence type="ECO:0000259" key="3">
    <source>
        <dbReference type="PROSITE" id="PS51532"/>
    </source>
</evidence>
<dbReference type="OMA" id="FREPVCI"/>
<protein>
    <recommendedName>
        <fullName evidence="3">PITH domain-containing protein</fullName>
    </recommendedName>
</protein>
<dbReference type="EMBL" id="CDMY01000781">
    <property type="protein sequence ID" value="CEM33379.1"/>
    <property type="molecule type" value="Genomic_DNA"/>
</dbReference>
<dbReference type="PANTHER" id="PTHR12175:SF1">
    <property type="entry name" value="PITH DOMAIN-CONTAINING PROTEIN 1"/>
    <property type="match status" value="1"/>
</dbReference>
<proteinExistence type="inferred from homology"/>
<dbReference type="InterPro" id="IPR008979">
    <property type="entry name" value="Galactose-bd-like_sf"/>
</dbReference>
<dbReference type="InterPro" id="IPR010400">
    <property type="entry name" value="PITH_dom"/>
</dbReference>
<evidence type="ECO:0000256" key="1">
    <source>
        <dbReference type="ARBA" id="ARBA00025788"/>
    </source>
</evidence>
<feature type="region of interest" description="Disordered" evidence="2">
    <location>
        <begin position="99"/>
        <end position="127"/>
    </location>
</feature>
<dbReference type="GO" id="GO:0005737">
    <property type="term" value="C:cytoplasm"/>
    <property type="evidence" value="ECO:0007669"/>
    <property type="project" value="UniProtKB-ARBA"/>
</dbReference>
<evidence type="ECO:0000256" key="2">
    <source>
        <dbReference type="SAM" id="MobiDB-lite"/>
    </source>
</evidence>
<dbReference type="Proteomes" id="UP000041254">
    <property type="component" value="Unassembled WGS sequence"/>
</dbReference>
<evidence type="ECO:0000313" key="4">
    <source>
        <dbReference type="EMBL" id="CEM33379.1"/>
    </source>
</evidence>
<dbReference type="Gene3D" id="2.60.120.470">
    <property type="entry name" value="PITH domain"/>
    <property type="match status" value="1"/>
</dbReference>
<accession>A0A0G4GRY9</accession>
<dbReference type="PhylomeDB" id="A0A0G4GRY9"/>
<dbReference type="InParanoid" id="A0A0G4GRY9"/>
<comment type="similarity">
    <text evidence="1">Belongs to the PITHD1 family.</text>
</comment>
<dbReference type="AlphaFoldDB" id="A0A0G4GRY9"/>
<dbReference type="OrthoDB" id="2635at2759"/>
<reference evidence="4 5" key="1">
    <citation type="submission" date="2014-11" db="EMBL/GenBank/DDBJ databases">
        <authorList>
            <person name="Zhu J."/>
            <person name="Qi W."/>
            <person name="Song R."/>
        </authorList>
    </citation>
    <scope>NUCLEOTIDE SEQUENCE [LARGE SCALE GENOMIC DNA]</scope>
</reference>
<keyword evidence="5" id="KW-1185">Reference proteome</keyword>
<dbReference type="SUPFAM" id="SSF49785">
    <property type="entry name" value="Galactose-binding domain-like"/>
    <property type="match status" value="1"/>
</dbReference>
<name>A0A0G4GRY9_VITBC</name>
<dbReference type="InterPro" id="IPR037047">
    <property type="entry name" value="PITH_dom_sf"/>
</dbReference>